<evidence type="ECO:0000313" key="2">
    <source>
        <dbReference type="EMBL" id="SNB71969.1"/>
    </source>
</evidence>
<name>A0A212RHS4_RHOAC</name>
<dbReference type="AlphaFoldDB" id="A0A212RHS4"/>
<dbReference type="Pfam" id="PF09361">
    <property type="entry name" value="Phasin_2"/>
    <property type="match status" value="1"/>
</dbReference>
<evidence type="ECO:0000259" key="1">
    <source>
        <dbReference type="Pfam" id="PF09361"/>
    </source>
</evidence>
<keyword evidence="3" id="KW-1185">Reference proteome</keyword>
<reference evidence="3" key="1">
    <citation type="submission" date="2017-06" db="EMBL/GenBank/DDBJ databases">
        <authorList>
            <person name="Varghese N."/>
            <person name="Submissions S."/>
        </authorList>
    </citation>
    <scope>NUCLEOTIDE SEQUENCE [LARGE SCALE GENOMIC DNA]</scope>
    <source>
        <strain evidence="3">DSM 137</strain>
    </source>
</reference>
<accession>A0A212RHS4</accession>
<organism evidence="2 3">
    <name type="scientific">Rhodoblastus acidophilus</name>
    <name type="common">Rhodopseudomonas acidophila</name>
    <dbReference type="NCBI Taxonomy" id="1074"/>
    <lineage>
        <taxon>Bacteria</taxon>
        <taxon>Pseudomonadati</taxon>
        <taxon>Pseudomonadota</taxon>
        <taxon>Alphaproteobacteria</taxon>
        <taxon>Hyphomicrobiales</taxon>
        <taxon>Rhodoblastaceae</taxon>
        <taxon>Rhodoblastus</taxon>
    </lineage>
</organism>
<gene>
    <name evidence="2" type="ORF">SAMN06265338_104252</name>
</gene>
<sequence length="114" mass="12511">MAINFEEYQKASKEQLDAVQASAIEVSKQLQAIAAENTDFAKKTLEHSSAFVEKLLGVSKFEDAVTLQQDYVKASYEGFVAQATKLSELYANVAKEAYKPVEGVWSKLQSTVAA</sequence>
<dbReference type="EMBL" id="FYDG01000004">
    <property type="protein sequence ID" value="SNB71969.1"/>
    <property type="molecule type" value="Genomic_DNA"/>
</dbReference>
<dbReference type="RefSeq" id="WP_088520696.1">
    <property type="nucleotide sequence ID" value="NZ_FYDG01000004.1"/>
</dbReference>
<evidence type="ECO:0000313" key="3">
    <source>
        <dbReference type="Proteomes" id="UP000198418"/>
    </source>
</evidence>
<dbReference type="InterPro" id="IPR018968">
    <property type="entry name" value="Phasin"/>
</dbReference>
<proteinExistence type="predicted"/>
<protein>
    <submittedName>
        <fullName evidence="2">Phasin protein</fullName>
    </submittedName>
</protein>
<dbReference type="Proteomes" id="UP000198418">
    <property type="component" value="Unassembled WGS sequence"/>
</dbReference>
<dbReference type="OrthoDB" id="7678100at2"/>
<feature type="domain" description="Phasin" evidence="1">
    <location>
        <begin position="6"/>
        <end position="102"/>
    </location>
</feature>